<dbReference type="AlphaFoldDB" id="A0A382D8L9"/>
<evidence type="ECO:0000256" key="3">
    <source>
        <dbReference type="ARBA" id="ARBA00022679"/>
    </source>
</evidence>
<dbReference type="InterPro" id="IPR005814">
    <property type="entry name" value="Aminotrans_3"/>
</dbReference>
<comment type="cofactor">
    <cofactor evidence="1">
        <name>pyridoxal 5'-phosphate</name>
        <dbReference type="ChEBI" id="CHEBI:597326"/>
    </cofactor>
</comment>
<feature type="non-terminal residue" evidence="5">
    <location>
        <position position="1"/>
    </location>
</feature>
<keyword evidence="3" id="KW-0808">Transferase</keyword>
<dbReference type="PANTHER" id="PTHR11986:SF79">
    <property type="entry name" value="ACETYLORNITHINE AMINOTRANSFERASE, MITOCHONDRIAL"/>
    <property type="match status" value="1"/>
</dbReference>
<dbReference type="SUPFAM" id="SSF53383">
    <property type="entry name" value="PLP-dependent transferases"/>
    <property type="match status" value="1"/>
</dbReference>
<dbReference type="InterPro" id="IPR015422">
    <property type="entry name" value="PyrdxlP-dep_Trfase_small"/>
</dbReference>
<sequence length="106" mass="10924">VRGEGALLWDDAGNEYIDCTAGVGVANVGHAHPAVAKAIAAQAAQLVTSPGIFYNDTRGRLMQKLVSLAPSGLNRVFLCNSGSESLEAAIKLARLTTGRTGLVSAM</sequence>
<dbReference type="InterPro" id="IPR050103">
    <property type="entry name" value="Class-III_PLP-dep_AT"/>
</dbReference>
<evidence type="ECO:0008006" key="6">
    <source>
        <dbReference type="Google" id="ProtNLM"/>
    </source>
</evidence>
<dbReference type="GO" id="GO:0042802">
    <property type="term" value="F:identical protein binding"/>
    <property type="evidence" value="ECO:0007669"/>
    <property type="project" value="TreeGrafter"/>
</dbReference>
<dbReference type="Gene3D" id="3.40.640.10">
    <property type="entry name" value="Type I PLP-dependent aspartate aminotransferase-like (Major domain)"/>
    <property type="match status" value="1"/>
</dbReference>
<dbReference type="InterPro" id="IPR015421">
    <property type="entry name" value="PyrdxlP-dep_Trfase_major"/>
</dbReference>
<proteinExistence type="predicted"/>
<reference evidence="5" key="1">
    <citation type="submission" date="2018-05" db="EMBL/GenBank/DDBJ databases">
        <authorList>
            <person name="Lanie J.A."/>
            <person name="Ng W.-L."/>
            <person name="Kazmierczak K.M."/>
            <person name="Andrzejewski T.M."/>
            <person name="Davidsen T.M."/>
            <person name="Wayne K.J."/>
            <person name="Tettelin H."/>
            <person name="Glass J.I."/>
            <person name="Rusch D."/>
            <person name="Podicherti R."/>
            <person name="Tsui H.-C.T."/>
            <person name="Winkler M.E."/>
        </authorList>
    </citation>
    <scope>NUCLEOTIDE SEQUENCE</scope>
</reference>
<dbReference type="GO" id="GO:0030170">
    <property type="term" value="F:pyridoxal phosphate binding"/>
    <property type="evidence" value="ECO:0007669"/>
    <property type="project" value="InterPro"/>
</dbReference>
<dbReference type="GO" id="GO:0008483">
    <property type="term" value="F:transaminase activity"/>
    <property type="evidence" value="ECO:0007669"/>
    <property type="project" value="UniProtKB-KW"/>
</dbReference>
<protein>
    <recommendedName>
        <fullName evidence="6">Aminotransferase class III-fold pyridoxal phosphate-dependent enzyme</fullName>
    </recommendedName>
</protein>
<organism evidence="5">
    <name type="scientific">marine metagenome</name>
    <dbReference type="NCBI Taxonomy" id="408172"/>
    <lineage>
        <taxon>unclassified sequences</taxon>
        <taxon>metagenomes</taxon>
        <taxon>ecological metagenomes</taxon>
    </lineage>
</organism>
<evidence type="ECO:0000313" key="5">
    <source>
        <dbReference type="EMBL" id="SVB34780.1"/>
    </source>
</evidence>
<dbReference type="EMBL" id="UINC01038172">
    <property type="protein sequence ID" value="SVB34780.1"/>
    <property type="molecule type" value="Genomic_DNA"/>
</dbReference>
<dbReference type="InterPro" id="IPR015424">
    <property type="entry name" value="PyrdxlP-dep_Trfase"/>
</dbReference>
<dbReference type="Gene3D" id="3.90.1150.10">
    <property type="entry name" value="Aspartate Aminotransferase, domain 1"/>
    <property type="match status" value="1"/>
</dbReference>
<gene>
    <name evidence="5" type="ORF">METZ01_LOCUS187634</name>
</gene>
<evidence type="ECO:0000256" key="1">
    <source>
        <dbReference type="ARBA" id="ARBA00001933"/>
    </source>
</evidence>
<keyword evidence="4" id="KW-0663">Pyridoxal phosphate</keyword>
<dbReference type="PANTHER" id="PTHR11986">
    <property type="entry name" value="AMINOTRANSFERASE CLASS III"/>
    <property type="match status" value="1"/>
</dbReference>
<keyword evidence="2" id="KW-0032">Aminotransferase</keyword>
<evidence type="ECO:0000256" key="4">
    <source>
        <dbReference type="ARBA" id="ARBA00022898"/>
    </source>
</evidence>
<dbReference type="Pfam" id="PF00202">
    <property type="entry name" value="Aminotran_3"/>
    <property type="match status" value="1"/>
</dbReference>
<feature type="non-terminal residue" evidence="5">
    <location>
        <position position="106"/>
    </location>
</feature>
<accession>A0A382D8L9</accession>
<name>A0A382D8L9_9ZZZZ</name>
<evidence type="ECO:0000256" key="2">
    <source>
        <dbReference type="ARBA" id="ARBA00022576"/>
    </source>
</evidence>